<accession>A0A6H1ZXJ6</accession>
<proteinExistence type="predicted"/>
<gene>
    <name evidence="1" type="ORF">TM448A02857_0004</name>
</gene>
<dbReference type="EMBL" id="MT144357">
    <property type="protein sequence ID" value="QJA52653.1"/>
    <property type="molecule type" value="Genomic_DNA"/>
</dbReference>
<dbReference type="AlphaFoldDB" id="A0A6H1ZXJ6"/>
<sequence length="195" mass="21269">MAKVTAPLLSMDASGAIGDAMVHFNWKGKHVVRNWLKPTNPQTIHQKIVRQKMAAMGKNSVKIETPKATLLAGSKMYQMLKAATPAGQIWNAHFGKQTMDHVKDDANMVALSSALFGCASTVGVWRENATTLGMEALAGDQYATNISPELQLYMGGYAAYKLALSSYTSKYDTHPCNWPVEAISNFATDYHTVKA</sequence>
<reference evidence="1" key="1">
    <citation type="submission" date="2020-03" db="EMBL/GenBank/DDBJ databases">
        <title>The deep terrestrial virosphere.</title>
        <authorList>
            <person name="Holmfeldt K."/>
            <person name="Nilsson E."/>
            <person name="Simone D."/>
            <person name="Lopez-Fernandez M."/>
            <person name="Wu X."/>
            <person name="de Brujin I."/>
            <person name="Lundin D."/>
            <person name="Andersson A."/>
            <person name="Bertilsson S."/>
            <person name="Dopson M."/>
        </authorList>
    </citation>
    <scope>NUCLEOTIDE SEQUENCE</scope>
    <source>
        <strain evidence="1">TM448A02857</strain>
    </source>
</reference>
<protein>
    <submittedName>
        <fullName evidence="1">Uncharacterized protein</fullName>
    </submittedName>
</protein>
<organism evidence="1">
    <name type="scientific">viral metagenome</name>
    <dbReference type="NCBI Taxonomy" id="1070528"/>
    <lineage>
        <taxon>unclassified sequences</taxon>
        <taxon>metagenomes</taxon>
        <taxon>organismal metagenomes</taxon>
    </lineage>
</organism>
<evidence type="ECO:0000313" key="1">
    <source>
        <dbReference type="EMBL" id="QJA52653.1"/>
    </source>
</evidence>
<name>A0A6H1ZXJ6_9ZZZZ</name>